<dbReference type="Pfam" id="PF07734">
    <property type="entry name" value="FBA_1"/>
    <property type="match status" value="1"/>
</dbReference>
<dbReference type="InterPro" id="IPR011043">
    <property type="entry name" value="Gal_Oxase/kelch_b-propeller"/>
</dbReference>
<sequence>MATPTLPTDVITCILSLLPAKFVLICKSVCKLWYDLINSPEFVKLHLERSFVHFVIRTPSLHLADFDTFDNPVELDYPFKHPDHGGAHVVGSCRGLLCLWNFEHHLSVFLYNPTTRTHRILPSLALPFPYPKGHYKFGFGYDCFSEDYKCVRIYQALHEETGSFESQVMVYSLKTDSWRRAQDVPYYFYYHRGQSAFVDGAIHWIGSDRNRVVLPIVSFDLKEETFSSIPLPNFHDNDHVHMSVGVLDGCLCLMVNYLDYYDVWIMKEYGMPRSWLKVFSIQKRKGYERLDRPISFSISRKELFLILCLYRVAKLDMETMEVMDVKISDFRRCLDGWVCVENLLMLNDDAYDDPVSEQEQGKAEKTRKKKRRKEEETGGCSRLQPSRAEFG</sequence>
<reference evidence="3" key="2">
    <citation type="submission" date="2020-07" db="EMBL/GenBank/DDBJ databases">
        <authorList>
            <person name="Vera ALvarez R."/>
            <person name="Arias-Moreno D.M."/>
            <person name="Jimenez-Jacinto V."/>
            <person name="Jimenez-Bremont J.F."/>
            <person name="Swaminathan K."/>
            <person name="Moose S.P."/>
            <person name="Guerrero-Gonzalez M.L."/>
            <person name="Marino-Ramirez L."/>
            <person name="Landsman D."/>
            <person name="Rodriguez-Kessler M."/>
            <person name="Delgado-Sanchez P."/>
        </authorList>
    </citation>
    <scope>NUCLEOTIDE SEQUENCE</scope>
    <source>
        <tissue evidence="3">Cladode</tissue>
    </source>
</reference>
<accession>A0A7C9APZ0</accession>
<dbReference type="PANTHER" id="PTHR31672">
    <property type="entry name" value="BNACNNG10540D PROTEIN"/>
    <property type="match status" value="1"/>
</dbReference>
<dbReference type="SUPFAM" id="SSF50965">
    <property type="entry name" value="Galactose oxidase, central domain"/>
    <property type="match status" value="1"/>
</dbReference>
<dbReference type="NCBIfam" id="TIGR01640">
    <property type="entry name" value="F_box_assoc_1"/>
    <property type="match status" value="1"/>
</dbReference>
<dbReference type="EMBL" id="GISG01257853">
    <property type="protein sequence ID" value="MBA4673154.1"/>
    <property type="molecule type" value="Transcribed_RNA"/>
</dbReference>
<evidence type="ECO:0000259" key="2">
    <source>
        <dbReference type="PROSITE" id="PS50181"/>
    </source>
</evidence>
<dbReference type="SUPFAM" id="SSF81383">
    <property type="entry name" value="F-box domain"/>
    <property type="match status" value="1"/>
</dbReference>
<dbReference type="Pfam" id="PF00646">
    <property type="entry name" value="F-box"/>
    <property type="match status" value="1"/>
</dbReference>
<dbReference type="Gene3D" id="2.120.10.80">
    <property type="entry name" value="Kelch-type beta propeller"/>
    <property type="match status" value="1"/>
</dbReference>
<reference evidence="3" key="1">
    <citation type="journal article" date="2013" name="J. Plant Res.">
        <title>Effect of fungi and light on seed germination of three Opuntia species from semiarid lands of central Mexico.</title>
        <authorList>
            <person name="Delgado-Sanchez P."/>
            <person name="Jimenez-Bremont J.F."/>
            <person name="Guerrero-Gonzalez Mde L."/>
            <person name="Flores J."/>
        </authorList>
    </citation>
    <scope>NUCLEOTIDE SEQUENCE</scope>
    <source>
        <tissue evidence="3">Cladode</tissue>
    </source>
</reference>
<dbReference type="InterPro" id="IPR006527">
    <property type="entry name" value="F-box-assoc_dom_typ1"/>
</dbReference>
<dbReference type="PROSITE" id="PS50181">
    <property type="entry name" value="FBOX"/>
    <property type="match status" value="1"/>
</dbReference>
<dbReference type="InterPro" id="IPR036047">
    <property type="entry name" value="F-box-like_dom_sf"/>
</dbReference>
<dbReference type="Gene3D" id="1.20.1280.50">
    <property type="match status" value="1"/>
</dbReference>
<evidence type="ECO:0000256" key="1">
    <source>
        <dbReference type="SAM" id="MobiDB-lite"/>
    </source>
</evidence>
<dbReference type="InterPro" id="IPR017451">
    <property type="entry name" value="F-box-assoc_interact_dom"/>
</dbReference>
<organism evidence="3">
    <name type="scientific">Opuntia streptacantha</name>
    <name type="common">Prickly pear cactus</name>
    <name type="synonym">Opuntia cardona</name>
    <dbReference type="NCBI Taxonomy" id="393608"/>
    <lineage>
        <taxon>Eukaryota</taxon>
        <taxon>Viridiplantae</taxon>
        <taxon>Streptophyta</taxon>
        <taxon>Embryophyta</taxon>
        <taxon>Tracheophyta</taxon>
        <taxon>Spermatophyta</taxon>
        <taxon>Magnoliopsida</taxon>
        <taxon>eudicotyledons</taxon>
        <taxon>Gunneridae</taxon>
        <taxon>Pentapetalae</taxon>
        <taxon>Caryophyllales</taxon>
        <taxon>Cactineae</taxon>
        <taxon>Cactaceae</taxon>
        <taxon>Opuntioideae</taxon>
        <taxon>Opuntia</taxon>
    </lineage>
</organism>
<dbReference type="InterPro" id="IPR050796">
    <property type="entry name" value="SCF_F-box_component"/>
</dbReference>
<name>A0A7C9APZ0_OPUST</name>
<protein>
    <recommendedName>
        <fullName evidence="2">F-box domain-containing protein</fullName>
    </recommendedName>
</protein>
<dbReference type="SMART" id="SM00256">
    <property type="entry name" value="FBOX"/>
    <property type="match status" value="1"/>
</dbReference>
<dbReference type="AlphaFoldDB" id="A0A7C9APZ0"/>
<dbReference type="InterPro" id="IPR015915">
    <property type="entry name" value="Kelch-typ_b-propeller"/>
</dbReference>
<proteinExistence type="predicted"/>
<feature type="region of interest" description="Disordered" evidence="1">
    <location>
        <begin position="353"/>
        <end position="391"/>
    </location>
</feature>
<dbReference type="PANTHER" id="PTHR31672:SF13">
    <property type="entry name" value="F-BOX PROTEIN CPR30-LIKE"/>
    <property type="match status" value="1"/>
</dbReference>
<evidence type="ECO:0000313" key="3">
    <source>
        <dbReference type="EMBL" id="MBA4673154.1"/>
    </source>
</evidence>
<dbReference type="InterPro" id="IPR001810">
    <property type="entry name" value="F-box_dom"/>
</dbReference>
<feature type="domain" description="F-box" evidence="2">
    <location>
        <begin position="1"/>
        <end position="45"/>
    </location>
</feature>